<dbReference type="PANTHER" id="PTHR37806:SF1">
    <property type="entry name" value="PEPTIDASE C39-LIKE DOMAIN-CONTAINING PROTEIN"/>
    <property type="match status" value="1"/>
</dbReference>
<organism evidence="2 3">
    <name type="scientific">Candidatus Enterococcus avicola</name>
    <dbReference type="NCBI Taxonomy" id="2838561"/>
    <lineage>
        <taxon>Bacteria</taxon>
        <taxon>Bacillati</taxon>
        <taxon>Bacillota</taxon>
        <taxon>Bacilli</taxon>
        <taxon>Lactobacillales</taxon>
        <taxon>Enterococcaceae</taxon>
        <taxon>Enterococcus</taxon>
    </lineage>
</organism>
<evidence type="ECO:0000313" key="2">
    <source>
        <dbReference type="EMBL" id="HIZ53769.1"/>
    </source>
</evidence>
<dbReference type="PIRSF" id="PIRSF032442">
    <property type="entry name" value="UCP032442"/>
    <property type="match status" value="1"/>
</dbReference>
<feature type="domain" description="Peptidase C39-like" evidence="1">
    <location>
        <begin position="49"/>
        <end position="213"/>
    </location>
</feature>
<proteinExistence type="predicted"/>
<sequence length="243" mass="27689">MIVIISLILFSYVTFIRPLIKLEQNRQTEIYKEEKKHPEDKQKTAEMLLDVPFIHQLEEPSLINGCEVTALAMLLNYYAIDVDKNTLAKQIEHVPLNYDSDLKGDPNQGFVGSMTDEVLAMGVFVPPIERLAKKYITENQQIVASTKTDLSDLLQQVAHGNPVWVLGSLDFVIPQEEDFISWETPTGNYQVTPLIHSGVIVGFDQKNIYINDPLYAKNRAIERQQFEATFNAMGKQSLYIIEK</sequence>
<dbReference type="AlphaFoldDB" id="A0A9D2F7W2"/>
<dbReference type="Pfam" id="PF13529">
    <property type="entry name" value="Peptidase_C39_2"/>
    <property type="match status" value="1"/>
</dbReference>
<dbReference type="Gene3D" id="3.90.70.10">
    <property type="entry name" value="Cysteine proteinases"/>
    <property type="match status" value="1"/>
</dbReference>
<comment type="caution">
    <text evidence="2">The sequence shown here is derived from an EMBL/GenBank/DDBJ whole genome shotgun (WGS) entry which is preliminary data.</text>
</comment>
<accession>A0A9D2F7W2</accession>
<dbReference type="EMBL" id="DXBN01000167">
    <property type="protein sequence ID" value="HIZ53769.1"/>
    <property type="molecule type" value="Genomic_DNA"/>
</dbReference>
<evidence type="ECO:0000259" key="1">
    <source>
        <dbReference type="Pfam" id="PF13529"/>
    </source>
</evidence>
<gene>
    <name evidence="2" type="ORF">IAA20_07505</name>
</gene>
<reference evidence="2" key="1">
    <citation type="journal article" date="2021" name="PeerJ">
        <title>Extensive microbial diversity within the chicken gut microbiome revealed by metagenomics and culture.</title>
        <authorList>
            <person name="Gilroy R."/>
            <person name="Ravi A."/>
            <person name="Getino M."/>
            <person name="Pursley I."/>
            <person name="Horton D.L."/>
            <person name="Alikhan N.F."/>
            <person name="Baker D."/>
            <person name="Gharbi K."/>
            <person name="Hall N."/>
            <person name="Watson M."/>
            <person name="Adriaenssens E.M."/>
            <person name="Foster-Nyarko E."/>
            <person name="Jarju S."/>
            <person name="Secka A."/>
            <person name="Antonio M."/>
            <person name="Oren A."/>
            <person name="Chaudhuri R.R."/>
            <person name="La Ragione R."/>
            <person name="Hildebrand F."/>
            <person name="Pallen M.J."/>
        </authorList>
    </citation>
    <scope>NUCLEOTIDE SEQUENCE</scope>
    <source>
        <strain evidence="2">CHK172-16539</strain>
    </source>
</reference>
<reference evidence="2" key="2">
    <citation type="submission" date="2021-04" db="EMBL/GenBank/DDBJ databases">
        <authorList>
            <person name="Gilroy R."/>
        </authorList>
    </citation>
    <scope>NUCLEOTIDE SEQUENCE</scope>
    <source>
        <strain evidence="2">CHK172-16539</strain>
    </source>
</reference>
<protein>
    <submittedName>
        <fullName evidence="2">C39 family peptidase</fullName>
    </submittedName>
</protein>
<dbReference type="PANTHER" id="PTHR37806">
    <property type="entry name" value="LMO0724 PROTEIN"/>
    <property type="match status" value="1"/>
</dbReference>
<name>A0A9D2F7W2_9ENTE</name>
<dbReference type="InterPro" id="IPR016997">
    <property type="entry name" value="UCP032442"/>
</dbReference>
<dbReference type="Proteomes" id="UP000824063">
    <property type="component" value="Unassembled WGS sequence"/>
</dbReference>
<evidence type="ECO:0000313" key="3">
    <source>
        <dbReference type="Proteomes" id="UP000824063"/>
    </source>
</evidence>
<dbReference type="InterPro" id="IPR039564">
    <property type="entry name" value="Peptidase_C39-like"/>
</dbReference>